<organism evidence="1 2">
    <name type="scientific">Dubosiella newyorkensis</name>
    <dbReference type="NCBI Taxonomy" id="1862672"/>
    <lineage>
        <taxon>Bacteria</taxon>
        <taxon>Bacillati</taxon>
        <taxon>Bacillota</taxon>
        <taxon>Erysipelotrichia</taxon>
        <taxon>Erysipelotrichales</taxon>
        <taxon>Erysipelotrichaceae</taxon>
        <taxon>Dubosiella</taxon>
    </lineage>
</organism>
<dbReference type="RefSeq" id="WP_076340712.1">
    <property type="nucleotide sequence ID" value="NZ_CAOQIG010000025.1"/>
</dbReference>
<dbReference type="EMBL" id="MPKA01000044">
    <property type="protein sequence ID" value="OLU47742.1"/>
    <property type="molecule type" value="Genomic_DNA"/>
</dbReference>
<reference evidence="1 2" key="1">
    <citation type="submission" date="2016-11" db="EMBL/GenBank/DDBJ databases">
        <title>Description of two novel members of the family Erysipelotrichaceae: Ileibacterium lipovorans gen. nov., sp. nov. and Dubosiella newyorkensis, gen. nov., sp. nov.</title>
        <authorList>
            <person name="Cox L.M."/>
            <person name="Sohn J."/>
            <person name="Tyrrell K.L."/>
            <person name="Citron D.M."/>
            <person name="Lawson P.A."/>
            <person name="Patel N.B."/>
            <person name="Iizumi T."/>
            <person name="Perez-Perez G.I."/>
            <person name="Goldstein E.J."/>
            <person name="Blaser M.J."/>
        </authorList>
    </citation>
    <scope>NUCLEOTIDE SEQUENCE [LARGE SCALE GENOMIC DNA]</scope>
    <source>
        <strain evidence="1 2">NYU-BL-A4</strain>
    </source>
</reference>
<dbReference type="OrthoDB" id="1646215at2"/>
<name>A0A1U7NQ28_9FIRM</name>
<sequence>MVASKNTSVDLVAKGTSFLGLSSYGQIMVGNNAFEFYNDRNVADYIQIPWEEVDYVCASVYFKGKWIPRYAIATLHNGTYTFASKEPLKVLKAIKKYVPADHIVKSLTFFQVVKRGLKRKEKDPAKSAN</sequence>
<protein>
    <recommendedName>
        <fullName evidence="3">PTS mannose transporter accessory protein ManO</fullName>
    </recommendedName>
</protein>
<evidence type="ECO:0008006" key="3">
    <source>
        <dbReference type="Google" id="ProtNLM"/>
    </source>
</evidence>
<evidence type="ECO:0000313" key="2">
    <source>
        <dbReference type="Proteomes" id="UP000186705"/>
    </source>
</evidence>
<dbReference type="Pfam" id="PF06115">
    <property type="entry name" value="DUF956"/>
    <property type="match status" value="1"/>
</dbReference>
<accession>A0A1U7NQ28</accession>
<dbReference type="PIRSF" id="PIRSF021265">
    <property type="entry name" value="DUF956"/>
    <property type="match status" value="1"/>
</dbReference>
<evidence type="ECO:0000313" key="1">
    <source>
        <dbReference type="EMBL" id="OLU47742.1"/>
    </source>
</evidence>
<gene>
    <name evidence="1" type="ORF">BO225_02315</name>
</gene>
<dbReference type="InterPro" id="IPR010360">
    <property type="entry name" value="DUF956"/>
</dbReference>
<proteinExistence type="predicted"/>
<dbReference type="AlphaFoldDB" id="A0A1U7NQ28"/>
<dbReference type="STRING" id="1862672.BO225_02315"/>
<dbReference type="Proteomes" id="UP000186705">
    <property type="component" value="Unassembled WGS sequence"/>
</dbReference>
<keyword evidence="2" id="KW-1185">Reference proteome</keyword>
<comment type="caution">
    <text evidence="1">The sequence shown here is derived from an EMBL/GenBank/DDBJ whole genome shotgun (WGS) entry which is preliminary data.</text>
</comment>